<comment type="similarity">
    <text evidence="1 5">Belongs to the glutathione peroxidase family.</text>
</comment>
<keyword evidence="2 5" id="KW-0575">Peroxidase</keyword>
<name>A0A085TV62_9RHOB</name>
<dbReference type="EMBL" id="AQRC01000009">
    <property type="protein sequence ID" value="KFE34609.1"/>
    <property type="molecule type" value="Genomic_DNA"/>
</dbReference>
<keyword evidence="6" id="KW-0732">Signal</keyword>
<dbReference type="PIRSF" id="PIRSF000303">
    <property type="entry name" value="Glutathion_perox"/>
    <property type="match status" value="1"/>
</dbReference>
<dbReference type="Proteomes" id="UP000028607">
    <property type="component" value="Unassembled WGS sequence"/>
</dbReference>
<dbReference type="GO" id="GO:0034599">
    <property type="term" value="P:cellular response to oxidative stress"/>
    <property type="evidence" value="ECO:0007669"/>
    <property type="project" value="TreeGrafter"/>
</dbReference>
<evidence type="ECO:0000256" key="1">
    <source>
        <dbReference type="ARBA" id="ARBA00006926"/>
    </source>
</evidence>
<keyword evidence="3 5" id="KW-0560">Oxidoreductase</keyword>
<evidence type="ECO:0000256" key="2">
    <source>
        <dbReference type="ARBA" id="ARBA00022559"/>
    </source>
</evidence>
<comment type="caution">
    <text evidence="8">The sequence shown here is derived from an EMBL/GenBank/DDBJ whole genome shotgun (WGS) entry which is preliminary data.</text>
</comment>
<evidence type="ECO:0000256" key="6">
    <source>
        <dbReference type="SAM" id="SignalP"/>
    </source>
</evidence>
<gene>
    <name evidence="8" type="ORF">DW2_12180</name>
</gene>
<protein>
    <recommendedName>
        <fullName evidence="5">Glutathione peroxidase</fullName>
    </recommendedName>
</protein>
<dbReference type="eggNOG" id="COG0386">
    <property type="taxonomic scope" value="Bacteria"/>
</dbReference>
<dbReference type="Gene3D" id="3.40.30.10">
    <property type="entry name" value="Glutaredoxin"/>
    <property type="match status" value="1"/>
</dbReference>
<dbReference type="PROSITE" id="PS00460">
    <property type="entry name" value="GLUTATHIONE_PEROXID_1"/>
    <property type="match status" value="1"/>
</dbReference>
<dbReference type="InterPro" id="IPR036249">
    <property type="entry name" value="Thioredoxin-like_sf"/>
</dbReference>
<accession>A0A085TV62</accession>
<dbReference type="PROSITE" id="PS51355">
    <property type="entry name" value="GLUTATHIONE_PEROXID_3"/>
    <property type="match status" value="1"/>
</dbReference>
<reference evidence="9" key="1">
    <citation type="submission" date="2013-04" db="EMBL/GenBank/DDBJ databases">
        <title>Thioclava sp. 13D2W-2 Genome Sequencing.</title>
        <authorList>
            <person name="Lai Q."/>
            <person name="Li G."/>
            <person name="Shao Z."/>
        </authorList>
    </citation>
    <scope>NUCLEOTIDE SEQUENCE [LARGE SCALE GENOMIC DNA]</scope>
    <source>
        <strain evidence="9">13D2W-2</strain>
    </source>
</reference>
<dbReference type="InterPro" id="IPR000889">
    <property type="entry name" value="Glutathione_peroxidase"/>
</dbReference>
<feature type="signal peptide" evidence="6">
    <location>
        <begin position="1"/>
        <end position="24"/>
    </location>
</feature>
<dbReference type="AlphaFoldDB" id="A0A085TV62"/>
<dbReference type="STRING" id="1317124.DW2_12180"/>
<sequence>MTAMMTRLAAAILSLCLCVTMAQAEMAAPADLQFDLVEGEKVRLADYRGKVVLVVNTASKCGYAPQFTQLQDLAERYAEKGLVVLTVPSNDFKQELSSAEEAKRYCAMTFGADLPMARITKVTGAQAHPFYSWLRESRGFEPSWNFNKVLLDRDGNVAATYRAPTKPLSDAMERAIEAALAAPAHG</sequence>
<dbReference type="PANTHER" id="PTHR11592:SF78">
    <property type="entry name" value="GLUTATHIONE PEROXIDASE"/>
    <property type="match status" value="1"/>
</dbReference>
<feature type="chain" id="PRO_5001797666" description="Glutathione peroxidase" evidence="6">
    <location>
        <begin position="25"/>
        <end position="186"/>
    </location>
</feature>
<dbReference type="PRINTS" id="PR01011">
    <property type="entry name" value="GLUTPROXDASE"/>
</dbReference>
<dbReference type="PROSITE" id="PS51352">
    <property type="entry name" value="THIOREDOXIN_2"/>
    <property type="match status" value="1"/>
</dbReference>
<evidence type="ECO:0000259" key="7">
    <source>
        <dbReference type="PROSITE" id="PS51352"/>
    </source>
</evidence>
<evidence type="ECO:0000313" key="9">
    <source>
        <dbReference type="Proteomes" id="UP000028607"/>
    </source>
</evidence>
<proteinExistence type="inferred from homology"/>
<keyword evidence="9" id="KW-1185">Reference proteome</keyword>
<dbReference type="PATRIC" id="fig|1317124.6.peg.2467"/>
<feature type="active site" evidence="4">
    <location>
        <position position="61"/>
    </location>
</feature>
<reference evidence="8 9" key="2">
    <citation type="journal article" date="2015" name="Antonie Van Leeuwenhoek">
        <title>Thioclava indica sp. nov., isolated from surface seawater of the Indian Ocean.</title>
        <authorList>
            <person name="Liu Y."/>
            <person name="Lai Q."/>
            <person name="Du J."/>
            <person name="Xu H."/>
            <person name="Jiang L."/>
            <person name="Shao Z."/>
        </authorList>
    </citation>
    <scope>NUCLEOTIDE SEQUENCE [LARGE SCALE GENOMIC DNA]</scope>
    <source>
        <strain evidence="8 9">13D2W-2</strain>
    </source>
</reference>
<dbReference type="SUPFAM" id="SSF52833">
    <property type="entry name" value="Thioredoxin-like"/>
    <property type="match status" value="1"/>
</dbReference>
<dbReference type="CDD" id="cd00340">
    <property type="entry name" value="GSH_Peroxidase"/>
    <property type="match status" value="1"/>
</dbReference>
<evidence type="ECO:0000256" key="5">
    <source>
        <dbReference type="RuleBase" id="RU000499"/>
    </source>
</evidence>
<evidence type="ECO:0000313" key="8">
    <source>
        <dbReference type="EMBL" id="KFE34609.1"/>
    </source>
</evidence>
<dbReference type="InterPro" id="IPR013766">
    <property type="entry name" value="Thioredoxin_domain"/>
</dbReference>
<organism evidence="8 9">
    <name type="scientific">Thioclava atlantica</name>
    <dbReference type="NCBI Taxonomy" id="1317124"/>
    <lineage>
        <taxon>Bacteria</taxon>
        <taxon>Pseudomonadati</taxon>
        <taxon>Pseudomonadota</taxon>
        <taxon>Alphaproteobacteria</taxon>
        <taxon>Rhodobacterales</taxon>
        <taxon>Paracoccaceae</taxon>
        <taxon>Thioclava</taxon>
    </lineage>
</organism>
<evidence type="ECO:0000256" key="4">
    <source>
        <dbReference type="PIRSR" id="PIRSR000303-1"/>
    </source>
</evidence>
<evidence type="ECO:0000256" key="3">
    <source>
        <dbReference type="ARBA" id="ARBA00023002"/>
    </source>
</evidence>
<dbReference type="PANTHER" id="PTHR11592">
    <property type="entry name" value="GLUTATHIONE PEROXIDASE"/>
    <property type="match status" value="1"/>
</dbReference>
<dbReference type="InterPro" id="IPR029759">
    <property type="entry name" value="GPX_AS"/>
</dbReference>
<dbReference type="GO" id="GO:0004601">
    <property type="term" value="F:peroxidase activity"/>
    <property type="evidence" value="ECO:0007669"/>
    <property type="project" value="UniProtKB-KW"/>
</dbReference>
<feature type="domain" description="Thioredoxin" evidence="7">
    <location>
        <begin position="22"/>
        <end position="181"/>
    </location>
</feature>
<dbReference type="Pfam" id="PF00255">
    <property type="entry name" value="GSHPx"/>
    <property type="match status" value="1"/>
</dbReference>